<dbReference type="Proteomes" id="UP000234211">
    <property type="component" value="Unassembled WGS sequence"/>
</dbReference>
<protein>
    <recommendedName>
        <fullName evidence="4 9">Dihydropteroate synthase</fullName>
        <shortName evidence="9">DHPS</shortName>
        <ecNumber evidence="4 9">2.5.1.15</ecNumber>
    </recommendedName>
    <alternativeName>
        <fullName evidence="9">Dihydropteroate pyrophosphorylase</fullName>
    </alternativeName>
</protein>
<evidence type="ECO:0000313" key="12">
    <source>
        <dbReference type="Proteomes" id="UP000234211"/>
    </source>
</evidence>
<dbReference type="GeneID" id="86943497"/>
<dbReference type="UniPathway" id="UPA00077">
    <property type="reaction ID" value="UER00156"/>
</dbReference>
<evidence type="ECO:0000256" key="7">
    <source>
        <dbReference type="ARBA" id="ARBA00022842"/>
    </source>
</evidence>
<gene>
    <name evidence="11" type="primary">folP</name>
    <name evidence="11" type="ORF">TNO020_180296</name>
</gene>
<organism evidence="11 12">
    <name type="scientific">Tenacibaculum piscium</name>
    <dbReference type="NCBI Taxonomy" id="1458515"/>
    <lineage>
        <taxon>Bacteria</taxon>
        <taxon>Pseudomonadati</taxon>
        <taxon>Bacteroidota</taxon>
        <taxon>Flavobacteriia</taxon>
        <taxon>Flavobacteriales</taxon>
        <taxon>Flavobacteriaceae</taxon>
        <taxon>Tenacibaculum</taxon>
    </lineage>
</organism>
<dbReference type="GO" id="GO:0005829">
    <property type="term" value="C:cytosol"/>
    <property type="evidence" value="ECO:0007669"/>
    <property type="project" value="TreeGrafter"/>
</dbReference>
<dbReference type="GO" id="GO:0004156">
    <property type="term" value="F:dihydropteroate synthase activity"/>
    <property type="evidence" value="ECO:0007669"/>
    <property type="project" value="UniProtKB-EC"/>
</dbReference>
<evidence type="ECO:0000256" key="8">
    <source>
        <dbReference type="ARBA" id="ARBA00022909"/>
    </source>
</evidence>
<dbReference type="PROSITE" id="PS50972">
    <property type="entry name" value="PTERIN_BINDING"/>
    <property type="match status" value="1"/>
</dbReference>
<dbReference type="GO" id="GO:0046656">
    <property type="term" value="P:folic acid biosynthetic process"/>
    <property type="evidence" value="ECO:0007669"/>
    <property type="project" value="UniProtKB-KW"/>
</dbReference>
<evidence type="ECO:0000313" key="11">
    <source>
        <dbReference type="EMBL" id="SOS74262.1"/>
    </source>
</evidence>
<proteinExistence type="inferred from homology"/>
<keyword evidence="8 9" id="KW-0289">Folate biosynthesis</keyword>
<comment type="catalytic activity">
    <reaction evidence="1">
        <text>(7,8-dihydropterin-6-yl)methyl diphosphate + 4-aminobenzoate = 7,8-dihydropteroate + diphosphate</text>
        <dbReference type="Rhea" id="RHEA:19949"/>
        <dbReference type="ChEBI" id="CHEBI:17836"/>
        <dbReference type="ChEBI" id="CHEBI:17839"/>
        <dbReference type="ChEBI" id="CHEBI:33019"/>
        <dbReference type="ChEBI" id="CHEBI:72950"/>
        <dbReference type="EC" id="2.5.1.15"/>
    </reaction>
</comment>
<dbReference type="CDD" id="cd00739">
    <property type="entry name" value="DHPS"/>
    <property type="match status" value="1"/>
</dbReference>
<dbReference type="RefSeq" id="WP_101916758.1">
    <property type="nucleotide sequence ID" value="NZ_JAFMUR010000003.1"/>
</dbReference>
<accession>A0A2H1YFG5</accession>
<dbReference type="NCBIfam" id="TIGR01496">
    <property type="entry name" value="DHPS"/>
    <property type="match status" value="1"/>
</dbReference>
<comment type="cofactor">
    <cofactor evidence="2 9">
        <name>Mg(2+)</name>
        <dbReference type="ChEBI" id="CHEBI:18420"/>
    </cofactor>
</comment>
<dbReference type="GO" id="GO:0046872">
    <property type="term" value="F:metal ion binding"/>
    <property type="evidence" value="ECO:0007669"/>
    <property type="project" value="UniProtKB-KW"/>
</dbReference>
<comment type="function">
    <text evidence="9">Catalyzes the condensation of para-aminobenzoate (pABA) with 6-hydroxymethyl-7,8-dihydropterin diphosphate (DHPt-PP) to form 7,8-dihydropteroate (H2Pte), the immediate precursor of folate derivatives.</text>
</comment>
<dbReference type="InterPro" id="IPR006390">
    <property type="entry name" value="DHP_synth_dom"/>
</dbReference>
<dbReference type="AlphaFoldDB" id="A0A2H1YFG5"/>
<feature type="domain" description="Pterin-binding" evidence="10">
    <location>
        <begin position="15"/>
        <end position="267"/>
    </location>
</feature>
<dbReference type="PANTHER" id="PTHR20941">
    <property type="entry name" value="FOLATE SYNTHESIS PROTEINS"/>
    <property type="match status" value="1"/>
</dbReference>
<dbReference type="SUPFAM" id="SSF51717">
    <property type="entry name" value="Dihydropteroate synthetase-like"/>
    <property type="match status" value="1"/>
</dbReference>
<evidence type="ECO:0000256" key="4">
    <source>
        <dbReference type="ARBA" id="ARBA00012458"/>
    </source>
</evidence>
<dbReference type="InterPro" id="IPR045031">
    <property type="entry name" value="DHP_synth-like"/>
</dbReference>
<dbReference type="Pfam" id="PF00809">
    <property type="entry name" value="Pterin_bind"/>
    <property type="match status" value="1"/>
</dbReference>
<keyword evidence="7 9" id="KW-0460">Magnesium</keyword>
<evidence type="ECO:0000256" key="6">
    <source>
        <dbReference type="ARBA" id="ARBA00022723"/>
    </source>
</evidence>
<comment type="pathway">
    <text evidence="3 9">Cofactor biosynthesis; tetrahydrofolate biosynthesis; 7,8-dihydrofolate from 2-amino-4-hydroxy-6-hydroxymethyl-7,8-dihydropteridine diphosphate and 4-aminobenzoate: step 1/2.</text>
</comment>
<dbReference type="PROSITE" id="PS00792">
    <property type="entry name" value="DHPS_1"/>
    <property type="match status" value="1"/>
</dbReference>
<name>A0A2H1YFG5_9FLAO</name>
<dbReference type="Gene3D" id="3.20.20.20">
    <property type="entry name" value="Dihydropteroate synthase-like"/>
    <property type="match status" value="1"/>
</dbReference>
<dbReference type="PANTHER" id="PTHR20941:SF1">
    <property type="entry name" value="FOLIC ACID SYNTHESIS PROTEIN FOL1"/>
    <property type="match status" value="1"/>
</dbReference>
<evidence type="ECO:0000256" key="9">
    <source>
        <dbReference type="RuleBase" id="RU361205"/>
    </source>
</evidence>
<dbReference type="InterPro" id="IPR011005">
    <property type="entry name" value="Dihydropteroate_synth-like_sf"/>
</dbReference>
<evidence type="ECO:0000256" key="5">
    <source>
        <dbReference type="ARBA" id="ARBA00022679"/>
    </source>
</evidence>
<keyword evidence="6 9" id="KW-0479">Metal-binding</keyword>
<keyword evidence="5 9" id="KW-0808">Transferase</keyword>
<reference evidence="12" key="1">
    <citation type="submission" date="2017-11" db="EMBL/GenBank/DDBJ databases">
        <authorList>
            <person name="Duchaud E."/>
        </authorList>
    </citation>
    <scope>NUCLEOTIDE SEQUENCE [LARGE SCALE GENOMIC DNA]</scope>
    <source>
        <strain evidence="12">Tenacibaculum sp. TNO020</strain>
    </source>
</reference>
<keyword evidence="12" id="KW-1185">Reference proteome</keyword>
<evidence type="ECO:0000256" key="1">
    <source>
        <dbReference type="ARBA" id="ARBA00000012"/>
    </source>
</evidence>
<evidence type="ECO:0000256" key="2">
    <source>
        <dbReference type="ARBA" id="ARBA00001946"/>
    </source>
</evidence>
<dbReference type="EMBL" id="OENF01000010">
    <property type="protein sequence ID" value="SOS74262.1"/>
    <property type="molecule type" value="Genomic_DNA"/>
</dbReference>
<dbReference type="InterPro" id="IPR000489">
    <property type="entry name" value="Pterin-binding_dom"/>
</dbReference>
<sequence length="276" mass="30645">MTINCNGNLIDLTTPKVMGILNITPDSFFDGGNYNDEKEILNQTKKMLDEGATFIDVGAYSSKPNAKKVSESEELARIIPVIKLLKKHFPQIIISVDTFRSKVAKEAIQAGASIINDISAGILDAKMFEIIAELQVPYIMMHMQGTPQDMQLNPVYQDIVKEIISFFAEKLATLRALKVNDVIIDVGFGFGKTNEHNYELLKKLSLFKSLEVPILTGISRKSMLYKVLEISPKEALNATTVANTIALLHGTKILRVHDVKQAVEAVKIVEKLQEIS</sequence>
<dbReference type="GO" id="GO:0046654">
    <property type="term" value="P:tetrahydrofolate biosynthetic process"/>
    <property type="evidence" value="ECO:0007669"/>
    <property type="project" value="UniProtKB-UniPathway"/>
</dbReference>
<evidence type="ECO:0000259" key="10">
    <source>
        <dbReference type="PROSITE" id="PS50972"/>
    </source>
</evidence>
<dbReference type="EC" id="2.5.1.15" evidence="4 9"/>
<evidence type="ECO:0000256" key="3">
    <source>
        <dbReference type="ARBA" id="ARBA00004763"/>
    </source>
</evidence>
<comment type="similarity">
    <text evidence="9">Belongs to the DHPS family.</text>
</comment>
<dbReference type="OrthoDB" id="9811744at2"/>